<dbReference type="AlphaFoldDB" id="X0ZWF8"/>
<name>X0ZWF8_9ZZZZ</name>
<comment type="caution">
    <text evidence="1">The sequence shown here is derived from an EMBL/GenBank/DDBJ whole genome shotgun (WGS) entry which is preliminary data.</text>
</comment>
<reference evidence="1" key="1">
    <citation type="journal article" date="2014" name="Front. Microbiol.">
        <title>High frequency of phylogenetically diverse reductive dehalogenase-homologous genes in deep subseafloor sedimentary metagenomes.</title>
        <authorList>
            <person name="Kawai M."/>
            <person name="Futagami T."/>
            <person name="Toyoda A."/>
            <person name="Takaki Y."/>
            <person name="Nishi S."/>
            <person name="Hori S."/>
            <person name="Arai W."/>
            <person name="Tsubouchi T."/>
            <person name="Morono Y."/>
            <person name="Uchiyama I."/>
            <person name="Ito T."/>
            <person name="Fujiyama A."/>
            <person name="Inagaki F."/>
            <person name="Takami H."/>
        </authorList>
    </citation>
    <scope>NUCLEOTIDE SEQUENCE</scope>
    <source>
        <strain evidence="1">Expedition CK06-06</strain>
    </source>
</reference>
<proteinExistence type="predicted"/>
<evidence type="ECO:0000313" key="1">
    <source>
        <dbReference type="EMBL" id="GAG74155.1"/>
    </source>
</evidence>
<organism evidence="1">
    <name type="scientific">marine sediment metagenome</name>
    <dbReference type="NCBI Taxonomy" id="412755"/>
    <lineage>
        <taxon>unclassified sequences</taxon>
        <taxon>metagenomes</taxon>
        <taxon>ecological metagenomes</taxon>
    </lineage>
</organism>
<gene>
    <name evidence="1" type="ORF">S01H4_06384</name>
</gene>
<feature type="non-terminal residue" evidence="1">
    <location>
        <position position="454"/>
    </location>
</feature>
<dbReference type="EMBL" id="BART01001960">
    <property type="protein sequence ID" value="GAG74155.1"/>
    <property type="molecule type" value="Genomic_DNA"/>
</dbReference>
<accession>X0ZWF8</accession>
<sequence length="454" mass="52448">MLKLSLFTISISDIIGYGVNNYVDILKIDNIHELNVYYFDDLGSFRFLPEKSYDVISDSKIRLYRDGNLITTPNDINEFWVSFAPKYNDIEFVSYRFSYDPTQNLTETLDVTNWEVIGSDNTHVVPNIDAPYYMNGDETTFTNFVCHASQIATYISSGDKLSFDIKNEFNSYYIDDDLTLYSDIASGNYLSLYMDTTIQNYESLEKLIIHLQDSNRENITVDQEISLEELIMYDFDVKIDLSGVSSSLRYIEFEPVFRNDSEYSESNVNGVAHFEFAEWNEQMSFYDSNGNKVMNFTLDNILLTNPTGLNLAYLYNEYLDYLELPDGVEIGWGMTKDIYGNNNSYVLQIPNTYKNPDNQSEILSFKDGDIIIIRYNSPTPKQIGIGIGKMYFEKRPYDYNPSIPIAECLFVNVSDSADYSLFTDSGSYNYQIPLRLTPFDTEYSNSFKIVEFNI</sequence>
<protein>
    <submittedName>
        <fullName evidence="1">Uncharacterized protein</fullName>
    </submittedName>
</protein>